<protein>
    <submittedName>
        <fullName evidence="8">Integral membrane protein</fullName>
    </submittedName>
</protein>
<evidence type="ECO:0000256" key="6">
    <source>
        <dbReference type="SAM" id="Phobius"/>
    </source>
</evidence>
<evidence type="ECO:0000256" key="3">
    <source>
        <dbReference type="ARBA" id="ARBA00022989"/>
    </source>
</evidence>
<dbReference type="PANTHER" id="PTHR33048">
    <property type="entry name" value="PTH11-LIKE INTEGRAL MEMBRANE PROTEIN (AFU_ORTHOLOGUE AFUA_5G11245)"/>
    <property type="match status" value="1"/>
</dbReference>
<comment type="subcellular location">
    <subcellularLocation>
        <location evidence="1">Membrane</location>
        <topology evidence="1">Multi-pass membrane protein</topology>
    </subcellularLocation>
</comment>
<keyword evidence="4 6" id="KW-0472">Membrane</keyword>
<dbReference type="GO" id="GO:0016020">
    <property type="term" value="C:membrane"/>
    <property type="evidence" value="ECO:0007669"/>
    <property type="project" value="UniProtKB-SubCell"/>
</dbReference>
<feature type="transmembrane region" description="Helical" evidence="6">
    <location>
        <begin position="76"/>
        <end position="104"/>
    </location>
</feature>
<sequence>MSQDVGAMPPPVGVTPNFDGISALQKTVVIVFSCTFFIATVIFALRMYCAVVLVRKLDWDIRKSSGIADFYRGTDSWLTALIILAWGGSLGFFIIVILAIPFGFGKHLWDVILSNIPTYMDASLPFGKYSPLSTDRSLQAHFRSFVVVISCIRFGYVQVMNENPDDTWIQAQTSLWSCIEMNTAIICNCLTNLAPFVRRHLPRFKRFVSRGTSRNRELTDEGSNCQAHRQWVGEGIGYDYELHSVERCQQPPPVDLEGNIVVVEELSVDFTPAKKDADGSSTEVILRH</sequence>
<accession>A0A9P5DYI9</accession>
<reference evidence="8" key="2">
    <citation type="submission" date="2020-02" db="EMBL/GenBank/DDBJ databases">
        <title>Identification and distribution of gene clusters putatively required for synthesis of sphingolipid metabolism inhibitors in phylogenetically diverse species of the filamentous fungus Fusarium.</title>
        <authorList>
            <person name="Kim H.-S."/>
            <person name="Busman M."/>
            <person name="Brown D.W."/>
            <person name="Divon H."/>
            <person name="Uhlig S."/>
            <person name="Proctor R.H."/>
        </authorList>
    </citation>
    <scope>NUCLEOTIDE SEQUENCE</scope>
    <source>
        <strain evidence="8">NRRL 25174</strain>
    </source>
</reference>
<dbReference type="Pfam" id="PF20684">
    <property type="entry name" value="Fung_rhodopsin"/>
    <property type="match status" value="1"/>
</dbReference>
<dbReference type="PANTHER" id="PTHR33048:SF19">
    <property type="entry name" value="MEMBRANE PROTEIN PTH11-LIKE, PUTATIVE (AFU_ORTHOLOGUE AFUA_1G14080)-RELATED"/>
    <property type="match status" value="1"/>
</dbReference>
<dbReference type="InterPro" id="IPR052337">
    <property type="entry name" value="SAT4-like"/>
</dbReference>
<dbReference type="OrthoDB" id="5401779at2759"/>
<feature type="domain" description="Rhodopsin" evidence="7">
    <location>
        <begin position="144"/>
        <end position="199"/>
    </location>
</feature>
<evidence type="ECO:0000313" key="8">
    <source>
        <dbReference type="EMBL" id="KAF4342072.1"/>
    </source>
</evidence>
<evidence type="ECO:0000256" key="5">
    <source>
        <dbReference type="ARBA" id="ARBA00038359"/>
    </source>
</evidence>
<comment type="similarity">
    <text evidence="5">Belongs to the SAT4 family.</text>
</comment>
<dbReference type="Proteomes" id="UP000730481">
    <property type="component" value="Unassembled WGS sequence"/>
</dbReference>
<keyword evidence="3 6" id="KW-1133">Transmembrane helix</keyword>
<evidence type="ECO:0000256" key="2">
    <source>
        <dbReference type="ARBA" id="ARBA00022692"/>
    </source>
</evidence>
<evidence type="ECO:0000256" key="1">
    <source>
        <dbReference type="ARBA" id="ARBA00004141"/>
    </source>
</evidence>
<organism evidence="8 9">
    <name type="scientific">Fusarium beomiforme</name>
    <dbReference type="NCBI Taxonomy" id="44412"/>
    <lineage>
        <taxon>Eukaryota</taxon>
        <taxon>Fungi</taxon>
        <taxon>Dikarya</taxon>
        <taxon>Ascomycota</taxon>
        <taxon>Pezizomycotina</taxon>
        <taxon>Sordariomycetes</taxon>
        <taxon>Hypocreomycetidae</taxon>
        <taxon>Hypocreales</taxon>
        <taxon>Nectriaceae</taxon>
        <taxon>Fusarium</taxon>
        <taxon>Fusarium burgessii species complex</taxon>
    </lineage>
</organism>
<dbReference type="AlphaFoldDB" id="A0A9P5DYI9"/>
<name>A0A9P5DYI9_9HYPO</name>
<dbReference type="InterPro" id="IPR049326">
    <property type="entry name" value="Rhodopsin_dom_fungi"/>
</dbReference>
<feature type="transmembrane region" description="Helical" evidence="6">
    <location>
        <begin position="28"/>
        <end position="55"/>
    </location>
</feature>
<reference evidence="8" key="1">
    <citation type="journal article" date="2017" name="Mycologia">
        <title>Fusarium algeriense, sp. nov., a novel toxigenic crown rot pathogen of durum wheat from Algeria is nested in the Fusarium burgessii species complex.</title>
        <authorList>
            <person name="Laraba I."/>
            <person name="Keddad A."/>
            <person name="Boureghda H."/>
            <person name="Abdallah N."/>
            <person name="Vaughan M.M."/>
            <person name="Proctor R.H."/>
            <person name="Busman M."/>
            <person name="O'Donnell K."/>
        </authorList>
    </citation>
    <scope>NUCLEOTIDE SEQUENCE</scope>
    <source>
        <strain evidence="8">NRRL 25174</strain>
    </source>
</reference>
<keyword evidence="2 6" id="KW-0812">Transmembrane</keyword>
<evidence type="ECO:0000313" key="9">
    <source>
        <dbReference type="Proteomes" id="UP000730481"/>
    </source>
</evidence>
<evidence type="ECO:0000256" key="4">
    <source>
        <dbReference type="ARBA" id="ARBA00023136"/>
    </source>
</evidence>
<keyword evidence="9" id="KW-1185">Reference proteome</keyword>
<evidence type="ECO:0000259" key="7">
    <source>
        <dbReference type="Pfam" id="PF20684"/>
    </source>
</evidence>
<gene>
    <name evidence="8" type="ORF">FBEOM_4003</name>
</gene>
<comment type="caution">
    <text evidence="8">The sequence shown here is derived from an EMBL/GenBank/DDBJ whole genome shotgun (WGS) entry which is preliminary data.</text>
</comment>
<proteinExistence type="inferred from homology"/>
<dbReference type="EMBL" id="PVQB02000163">
    <property type="protein sequence ID" value="KAF4342072.1"/>
    <property type="molecule type" value="Genomic_DNA"/>
</dbReference>